<dbReference type="Gene3D" id="3.90.550.10">
    <property type="entry name" value="Spore Coat Polysaccharide Biosynthesis Protein SpsA, Chain A"/>
    <property type="match status" value="1"/>
</dbReference>
<evidence type="ECO:0008006" key="3">
    <source>
        <dbReference type="Google" id="ProtNLM"/>
    </source>
</evidence>
<comment type="caution">
    <text evidence="1">The sequence shown here is derived from an EMBL/GenBank/DDBJ whole genome shotgun (WGS) entry which is preliminary data.</text>
</comment>
<sequence length="318" mass="37762">MSYTPKISFILYVYKNTENLADSLAALTKFNERDVEIIIHQDPGSSEVDQILDNFFQDCPNHNITYIKNQHFLGQSFCFNEGLKIVHAPYTMFMYYNDVFDLKLLDTLNFPITQGYDIISIPSLRESWYPLESNEYCGLSKELILNCGVSNLRDKIFRTAYLLESKLDFEEDKWYPDVFMLKVLLTFNKWWNILGEPLVDIRKECIAGSNLYDFLYQVEDLFDLAIKSNIYETYKEEFDYWITIVCIYEFLSKIYANYSIHLTNKKSIEKNIRVIKLAMKHVTQVIDKYVPDFKTNKYFKKYATKTMKYFLKSEKAIF</sequence>
<dbReference type="SUPFAM" id="SSF53448">
    <property type="entry name" value="Nucleotide-diphospho-sugar transferases"/>
    <property type="match status" value="1"/>
</dbReference>
<dbReference type="Proteomes" id="UP001449582">
    <property type="component" value="Unassembled WGS sequence"/>
</dbReference>
<organism evidence="1 2">
    <name type="scientific">Ureaplasma ceti</name>
    <dbReference type="NCBI Taxonomy" id="3119530"/>
    <lineage>
        <taxon>Bacteria</taxon>
        <taxon>Bacillati</taxon>
        <taxon>Mycoplasmatota</taxon>
        <taxon>Mycoplasmoidales</taxon>
        <taxon>Mycoplasmoidaceae</taxon>
        <taxon>Ureaplasma</taxon>
    </lineage>
</organism>
<proteinExistence type="predicted"/>
<keyword evidence="2" id="KW-1185">Reference proteome</keyword>
<dbReference type="RefSeq" id="WP_353289559.1">
    <property type="nucleotide sequence ID" value="NZ_BAABQM010000001.1"/>
</dbReference>
<evidence type="ECO:0000313" key="1">
    <source>
        <dbReference type="EMBL" id="GAA5414394.1"/>
    </source>
</evidence>
<reference evidence="1" key="1">
    <citation type="submission" date="2024-02" db="EMBL/GenBank/DDBJ databases">
        <title>Draft genome sequence of new strains in genus Ureaplasma.</title>
        <authorList>
            <person name="Nakajima Y."/>
            <person name="Segawa T."/>
        </authorList>
    </citation>
    <scope>NUCLEOTIDE SEQUENCE [LARGE SCALE GENOMIC DNA]</scope>
    <source>
        <strain evidence="1">OM1</strain>
    </source>
</reference>
<dbReference type="InterPro" id="IPR029044">
    <property type="entry name" value="Nucleotide-diphossugar_trans"/>
</dbReference>
<accession>A0ABP9U6H5</accession>
<gene>
    <name evidence="1" type="ORF">UREOM_1050</name>
</gene>
<protein>
    <recommendedName>
        <fullName evidence="3">Glycosyltransferase</fullName>
    </recommendedName>
</protein>
<evidence type="ECO:0000313" key="2">
    <source>
        <dbReference type="Proteomes" id="UP001449582"/>
    </source>
</evidence>
<dbReference type="EMBL" id="BAABQM010000001">
    <property type="protein sequence ID" value="GAA5414394.1"/>
    <property type="molecule type" value="Genomic_DNA"/>
</dbReference>
<name>A0ABP9U6H5_9BACT</name>